<evidence type="ECO:0000313" key="6">
    <source>
        <dbReference type="EMBL" id="TWD80130.1"/>
    </source>
</evidence>
<evidence type="ECO:0000256" key="3">
    <source>
        <dbReference type="SAM" id="SignalP"/>
    </source>
</evidence>
<dbReference type="AlphaFoldDB" id="A0A561BML3"/>
<evidence type="ECO:0000256" key="1">
    <source>
        <dbReference type="ARBA" id="ARBA00009080"/>
    </source>
</evidence>
<dbReference type="RefSeq" id="WP_145803872.1">
    <property type="nucleotide sequence ID" value="NZ_VIVK01000001.1"/>
</dbReference>
<keyword evidence="7" id="KW-1185">Reference proteome</keyword>
<evidence type="ECO:0000259" key="5">
    <source>
        <dbReference type="Pfam" id="PF21761"/>
    </source>
</evidence>
<dbReference type="EMBL" id="VIVK01000001">
    <property type="protein sequence ID" value="TWD80130.1"/>
    <property type="molecule type" value="Genomic_DNA"/>
</dbReference>
<proteinExistence type="inferred from homology"/>
<feature type="chain" id="PRO_5022207482" evidence="3">
    <location>
        <begin position="23"/>
        <end position="281"/>
    </location>
</feature>
<dbReference type="PANTHER" id="PTHR43580">
    <property type="entry name" value="OXIDOREDUCTASE GLYR1-RELATED"/>
    <property type="match status" value="1"/>
</dbReference>
<dbReference type="InterPro" id="IPR015815">
    <property type="entry name" value="HIBADH-related"/>
</dbReference>
<dbReference type="InterPro" id="IPR036291">
    <property type="entry name" value="NAD(P)-bd_dom_sf"/>
</dbReference>
<dbReference type="Pfam" id="PF21761">
    <property type="entry name" value="RedAm-like_C"/>
    <property type="match status" value="1"/>
</dbReference>
<evidence type="ECO:0000259" key="4">
    <source>
        <dbReference type="Pfam" id="PF03446"/>
    </source>
</evidence>
<evidence type="ECO:0000313" key="7">
    <source>
        <dbReference type="Proteomes" id="UP000318380"/>
    </source>
</evidence>
<dbReference type="Gene3D" id="3.40.50.720">
    <property type="entry name" value="NAD(P)-binding Rossmann-like Domain"/>
    <property type="match status" value="1"/>
</dbReference>
<feature type="domain" description="6-phosphogluconate dehydrogenase NADP-binding" evidence="4">
    <location>
        <begin position="5"/>
        <end position="151"/>
    </location>
</feature>
<sequence>MSQRVAVLGAGSLGAVIARAFAAAGHPTTVWNRTPDRLSALVADTPALRPALSVPEAIADADLITLVVADAAAARAVLDSAGDAIAGKIVVNFTSTTPEQTQVLAGRVGAGYLDGAAMSGTRLVGDPTGLFLYAGDATTFADAEPTLRALGIARAVGTDPGDASLWDTALLGLNLGVLGAFYQAVALIGGSAEKVAAISAEYLPFATGLLADHARQIDAKQYPDDDGSLAVYAAAVDHLIATAADRGVGTDVAVPVRSVINRAIEAGHGDDGLASVTEVLR</sequence>
<keyword evidence="2" id="KW-0560">Oxidoreductase</keyword>
<reference evidence="6 7" key="1">
    <citation type="submission" date="2019-06" db="EMBL/GenBank/DDBJ databases">
        <title>Sequencing the genomes of 1000 actinobacteria strains.</title>
        <authorList>
            <person name="Klenk H.-P."/>
        </authorList>
    </citation>
    <scope>NUCLEOTIDE SEQUENCE [LARGE SCALE GENOMIC DNA]</scope>
    <source>
        <strain evidence="6 7">DSM 24683</strain>
    </source>
</reference>
<dbReference type="Proteomes" id="UP000318380">
    <property type="component" value="Unassembled WGS sequence"/>
</dbReference>
<evidence type="ECO:0000256" key="2">
    <source>
        <dbReference type="ARBA" id="ARBA00023002"/>
    </source>
</evidence>
<dbReference type="GO" id="GO:0016491">
    <property type="term" value="F:oxidoreductase activity"/>
    <property type="evidence" value="ECO:0007669"/>
    <property type="project" value="UniProtKB-KW"/>
</dbReference>
<protein>
    <submittedName>
        <fullName evidence="6">3-hydroxyisobutyrate dehydrogenase-like beta-hydroxyacid dehydrogenase</fullName>
    </submittedName>
</protein>
<dbReference type="PANTHER" id="PTHR43580:SF2">
    <property type="entry name" value="CYTOKINE-LIKE NUCLEAR FACTOR N-PAC"/>
    <property type="match status" value="1"/>
</dbReference>
<dbReference type="GO" id="GO:0050661">
    <property type="term" value="F:NADP binding"/>
    <property type="evidence" value="ECO:0007669"/>
    <property type="project" value="InterPro"/>
</dbReference>
<accession>A0A561BML3</accession>
<gene>
    <name evidence="6" type="ORF">FB561_1202</name>
</gene>
<dbReference type="InterPro" id="IPR048666">
    <property type="entry name" value="RedAm-like_C"/>
</dbReference>
<dbReference type="PIRSF" id="PIRSF000103">
    <property type="entry name" value="HIBADH"/>
    <property type="match status" value="1"/>
</dbReference>
<dbReference type="InterPro" id="IPR006115">
    <property type="entry name" value="6PGDH_NADP-bd"/>
</dbReference>
<dbReference type="Gene3D" id="1.10.1040.10">
    <property type="entry name" value="N-(1-d-carboxylethyl)-l-norvaline Dehydrogenase, domain 2"/>
    <property type="match status" value="1"/>
</dbReference>
<dbReference type="OrthoDB" id="5176214at2"/>
<feature type="signal peptide" evidence="3">
    <location>
        <begin position="1"/>
        <end position="22"/>
    </location>
</feature>
<dbReference type="InterPro" id="IPR051265">
    <property type="entry name" value="HIBADH-related_NP60_sf"/>
</dbReference>
<dbReference type="SUPFAM" id="SSF51735">
    <property type="entry name" value="NAD(P)-binding Rossmann-fold domains"/>
    <property type="match status" value="1"/>
</dbReference>
<feature type="domain" description="NADPH-dependent reductive aminase-like C-terminal" evidence="5">
    <location>
        <begin position="159"/>
        <end position="281"/>
    </location>
</feature>
<dbReference type="Pfam" id="PF03446">
    <property type="entry name" value="NAD_binding_2"/>
    <property type="match status" value="1"/>
</dbReference>
<organism evidence="6 7">
    <name type="scientific">Kribbella amoyensis</name>
    <dbReference type="NCBI Taxonomy" id="996641"/>
    <lineage>
        <taxon>Bacteria</taxon>
        <taxon>Bacillati</taxon>
        <taxon>Actinomycetota</taxon>
        <taxon>Actinomycetes</taxon>
        <taxon>Propionibacteriales</taxon>
        <taxon>Kribbellaceae</taxon>
        <taxon>Kribbella</taxon>
    </lineage>
</organism>
<comment type="similarity">
    <text evidence="1">Belongs to the HIBADH-related family.</text>
</comment>
<comment type="caution">
    <text evidence="6">The sequence shown here is derived from an EMBL/GenBank/DDBJ whole genome shotgun (WGS) entry which is preliminary data.</text>
</comment>
<dbReference type="InterPro" id="IPR013328">
    <property type="entry name" value="6PGD_dom2"/>
</dbReference>
<keyword evidence="3" id="KW-0732">Signal</keyword>
<name>A0A561BML3_9ACTN</name>